<protein>
    <submittedName>
        <fullName evidence="3">Uncharacterized protein</fullName>
    </submittedName>
</protein>
<evidence type="ECO:0000313" key="5">
    <source>
        <dbReference type="Proteomes" id="UP000774804"/>
    </source>
</evidence>
<dbReference type="Proteomes" id="UP000760860">
    <property type="component" value="Unassembled WGS sequence"/>
</dbReference>
<organism evidence="3 5">
    <name type="scientific">Phytophthora cactorum</name>
    <dbReference type="NCBI Taxonomy" id="29920"/>
    <lineage>
        <taxon>Eukaryota</taxon>
        <taxon>Sar</taxon>
        <taxon>Stramenopiles</taxon>
        <taxon>Oomycota</taxon>
        <taxon>Peronosporomycetes</taxon>
        <taxon>Peronosporales</taxon>
        <taxon>Peronosporaceae</taxon>
        <taxon>Phytophthora</taxon>
    </lineage>
</organism>
<name>A0A8T1DR29_9STRA</name>
<dbReference type="AlphaFoldDB" id="A0A8T1DR29"/>
<dbReference type="EMBL" id="RCMV01000064">
    <property type="protein sequence ID" value="KAG3226194.1"/>
    <property type="molecule type" value="Genomic_DNA"/>
</dbReference>
<comment type="caution">
    <text evidence="3">The sequence shown here is derived from an EMBL/GenBank/DDBJ whole genome shotgun (WGS) entry which is preliminary data.</text>
</comment>
<dbReference type="Proteomes" id="UP000735874">
    <property type="component" value="Unassembled WGS sequence"/>
</dbReference>
<gene>
    <name evidence="2" type="ORF">PC113_g2261</name>
    <name evidence="3" type="ORF">PC115_g1632</name>
    <name evidence="4" type="ORF">PC129_g3216</name>
</gene>
<proteinExistence type="predicted"/>
<feature type="region of interest" description="Disordered" evidence="1">
    <location>
        <begin position="1"/>
        <end position="39"/>
    </location>
</feature>
<reference evidence="3" key="1">
    <citation type="submission" date="2018-10" db="EMBL/GenBank/DDBJ databases">
        <title>Effector identification in a new, highly contiguous assembly of the strawberry crown rot pathogen Phytophthora cactorum.</title>
        <authorList>
            <person name="Armitage A.D."/>
            <person name="Nellist C.F."/>
            <person name="Bates H."/>
            <person name="Vickerstaff R.J."/>
            <person name="Harrison R.J."/>
        </authorList>
    </citation>
    <scope>NUCLEOTIDE SEQUENCE</scope>
    <source>
        <strain evidence="2">15-7</strain>
        <strain evidence="3">4032</strain>
        <strain evidence="4">P421</strain>
    </source>
</reference>
<dbReference type="EMBL" id="RCMI01000021">
    <property type="protein sequence ID" value="KAG2942041.1"/>
    <property type="molecule type" value="Genomic_DNA"/>
</dbReference>
<dbReference type="Proteomes" id="UP000774804">
    <property type="component" value="Unassembled WGS sequence"/>
</dbReference>
<evidence type="ECO:0000313" key="2">
    <source>
        <dbReference type="EMBL" id="KAG2867114.1"/>
    </source>
</evidence>
<sequence>MTLRVHWTHEHTTSPVDALPSQKTRSDHGISSVHGSRDGSSQRFIAGWDEDVLPNPVGTQVPLLALLWLLLCVKKPAGSSSRNVSGVVGSKKLAGKSVDPSLLSPFQCPAGPPEIGLLNVVFGCLSVSILSVISMLDLAVIAVYAFDDVGVERPRLLCSTENSGVMNGERKHSRGAAPKRRAAAFHECCAMSK</sequence>
<evidence type="ECO:0000313" key="4">
    <source>
        <dbReference type="EMBL" id="KAG3226194.1"/>
    </source>
</evidence>
<evidence type="ECO:0000256" key="1">
    <source>
        <dbReference type="SAM" id="MobiDB-lite"/>
    </source>
</evidence>
<dbReference type="EMBL" id="RCMG01000030">
    <property type="protein sequence ID" value="KAG2867114.1"/>
    <property type="molecule type" value="Genomic_DNA"/>
</dbReference>
<evidence type="ECO:0000313" key="3">
    <source>
        <dbReference type="EMBL" id="KAG2942041.1"/>
    </source>
</evidence>
<accession>A0A8T1DR29</accession>